<dbReference type="PANTHER" id="PTHR30061:SF50">
    <property type="entry name" value="MALTOSE_MALTODEXTRIN-BINDING PERIPLASMIC PROTEIN"/>
    <property type="match status" value="1"/>
</dbReference>
<name>A0A037ZQD4_9RHOB</name>
<protein>
    <recommendedName>
        <fullName evidence="7">ABC transporter substrate-binding protein</fullName>
    </recommendedName>
</protein>
<evidence type="ECO:0008006" key="7">
    <source>
        <dbReference type="Google" id="ProtNLM"/>
    </source>
</evidence>
<dbReference type="GO" id="GO:0042956">
    <property type="term" value="P:maltodextrin transmembrane transport"/>
    <property type="evidence" value="ECO:0007669"/>
    <property type="project" value="TreeGrafter"/>
</dbReference>
<dbReference type="Pfam" id="PF01547">
    <property type="entry name" value="SBP_bac_1"/>
    <property type="match status" value="1"/>
</dbReference>
<keyword evidence="3 4" id="KW-0732">Signal</keyword>
<evidence type="ECO:0000256" key="4">
    <source>
        <dbReference type="SAM" id="SignalP"/>
    </source>
</evidence>
<evidence type="ECO:0000256" key="1">
    <source>
        <dbReference type="ARBA" id="ARBA00008520"/>
    </source>
</evidence>
<proteinExistence type="inferred from homology"/>
<feature type="chain" id="PRO_5001559603" description="ABC transporter substrate-binding protein" evidence="4">
    <location>
        <begin position="23"/>
        <end position="418"/>
    </location>
</feature>
<dbReference type="STRING" id="1454373.ACMU_00770"/>
<dbReference type="PANTHER" id="PTHR30061">
    <property type="entry name" value="MALTOSE-BINDING PERIPLASMIC PROTEIN"/>
    <property type="match status" value="1"/>
</dbReference>
<dbReference type="GO" id="GO:0055052">
    <property type="term" value="C:ATP-binding cassette (ABC) transporter complex, substrate-binding subunit-containing"/>
    <property type="evidence" value="ECO:0007669"/>
    <property type="project" value="TreeGrafter"/>
</dbReference>
<reference evidence="5 6" key="1">
    <citation type="submission" date="2014-03" db="EMBL/GenBank/DDBJ databases">
        <title>Draft Genome Sequence of Actibacterium mucosum KCTC 23349, a Marine Alphaproteobacterium with Complex Ionic Requirements Isolated from Mediterranean Seawater at Malvarrosa Beach, Valencia, Spain.</title>
        <authorList>
            <person name="Arahal D.R."/>
            <person name="Shao Z."/>
            <person name="Lai Q."/>
            <person name="Pujalte M.J."/>
        </authorList>
    </citation>
    <scope>NUCLEOTIDE SEQUENCE [LARGE SCALE GENOMIC DNA]</scope>
    <source>
        <strain evidence="5 6">KCTC 23349</strain>
    </source>
</reference>
<evidence type="ECO:0000256" key="3">
    <source>
        <dbReference type="ARBA" id="ARBA00022729"/>
    </source>
</evidence>
<dbReference type="SUPFAM" id="SSF53850">
    <property type="entry name" value="Periplasmic binding protein-like II"/>
    <property type="match status" value="1"/>
</dbReference>
<keyword evidence="6" id="KW-1185">Reference proteome</keyword>
<comment type="similarity">
    <text evidence="1">Belongs to the bacterial solute-binding protein 1 family.</text>
</comment>
<organism evidence="5 6">
    <name type="scientific">Actibacterium mucosum KCTC 23349</name>
    <dbReference type="NCBI Taxonomy" id="1454373"/>
    <lineage>
        <taxon>Bacteria</taxon>
        <taxon>Pseudomonadati</taxon>
        <taxon>Pseudomonadota</taxon>
        <taxon>Alphaproteobacteria</taxon>
        <taxon>Rhodobacterales</taxon>
        <taxon>Roseobacteraceae</taxon>
        <taxon>Actibacterium</taxon>
    </lineage>
</organism>
<evidence type="ECO:0000256" key="2">
    <source>
        <dbReference type="ARBA" id="ARBA00022448"/>
    </source>
</evidence>
<comment type="caution">
    <text evidence="5">The sequence shown here is derived from an EMBL/GenBank/DDBJ whole genome shotgun (WGS) entry which is preliminary data.</text>
</comment>
<keyword evidence="2" id="KW-0813">Transport</keyword>
<dbReference type="Proteomes" id="UP000026249">
    <property type="component" value="Unassembled WGS sequence"/>
</dbReference>
<dbReference type="GO" id="GO:1901982">
    <property type="term" value="F:maltose binding"/>
    <property type="evidence" value="ECO:0007669"/>
    <property type="project" value="TreeGrafter"/>
</dbReference>
<feature type="signal peptide" evidence="4">
    <location>
        <begin position="1"/>
        <end position="22"/>
    </location>
</feature>
<dbReference type="EMBL" id="JFKE01000001">
    <property type="protein sequence ID" value="KAJ57057.1"/>
    <property type="molecule type" value="Genomic_DNA"/>
</dbReference>
<dbReference type="InterPro" id="IPR006059">
    <property type="entry name" value="SBP"/>
</dbReference>
<dbReference type="Gene3D" id="3.40.190.10">
    <property type="entry name" value="Periplasmic binding protein-like II"/>
    <property type="match status" value="2"/>
</dbReference>
<evidence type="ECO:0000313" key="6">
    <source>
        <dbReference type="Proteomes" id="UP000026249"/>
    </source>
</evidence>
<dbReference type="RefSeq" id="WP_035255261.1">
    <property type="nucleotide sequence ID" value="NZ_JFKE01000001.1"/>
</dbReference>
<evidence type="ECO:0000313" key="5">
    <source>
        <dbReference type="EMBL" id="KAJ57057.1"/>
    </source>
</evidence>
<sequence>MRTKLISLMAATAISIPTVLVAEEVKVLSIVTNRAGEVEYIDRVEKAFEAANPGVDVIVEYMDDESFKVKLPTLLQSKGKPDLFFSFSGGLVAEQASQGVLRDITDYAESTGCAAMHGEGGKNAYSVDGKLYGLPMYASNVALWYNKRLAAEAGINPEEIKTWDDFLGQVETAKASGIPPVIIGAKDKWPVMFYHAMLADRIMGPDGYAKAVAGEDGGFASEAWVETARQLKRLGDLEPFQPGYLDTTYDKTQTLFGDQKGIFMLMGEWLVSAQRATATDGKGMTNEEIGVVSFPVVEGGAGNPKATYGGMNGWLVSAGASDTAVDFLCHYVGTENQTEAGGLGFFLPMAIGADELVEDSHNKWSAARLGESSGHTVFDQNLNPAIAAVQLDIAVDLISGAVSPEDAQDLMEEERQLQ</sequence>
<dbReference type="GO" id="GO:0015768">
    <property type="term" value="P:maltose transport"/>
    <property type="evidence" value="ECO:0007669"/>
    <property type="project" value="TreeGrafter"/>
</dbReference>
<dbReference type="AlphaFoldDB" id="A0A037ZQD4"/>
<accession>A0A037ZQD4</accession>
<dbReference type="OrthoDB" id="5897001at2"/>
<gene>
    <name evidence="5" type="ORF">ACMU_00770</name>
</gene>